<feature type="transmembrane region" description="Helical" evidence="9">
    <location>
        <begin position="21"/>
        <end position="42"/>
    </location>
</feature>
<dbReference type="GO" id="GO:0061617">
    <property type="term" value="C:MICOS complex"/>
    <property type="evidence" value="ECO:0007669"/>
    <property type="project" value="UniProtKB-UniRule"/>
</dbReference>
<comment type="subunit">
    <text evidence="9">Component of the mitochondrial contact site and cristae organizing system (MICOS) complex.</text>
</comment>
<dbReference type="AlphaFoldDB" id="A0A8S4RM19"/>
<comment type="similarity">
    <text evidence="3 9">Belongs to the MICOS complex subunit Mic10 family.</text>
</comment>
<evidence type="ECO:0000256" key="3">
    <source>
        <dbReference type="ARBA" id="ARBA00006792"/>
    </source>
</evidence>
<dbReference type="EMBL" id="CAKXAJ010025372">
    <property type="protein sequence ID" value="CAH2238641.1"/>
    <property type="molecule type" value="Genomic_DNA"/>
</dbReference>
<evidence type="ECO:0000256" key="2">
    <source>
        <dbReference type="ARBA" id="ARBA00004434"/>
    </source>
</evidence>
<protein>
    <recommendedName>
        <fullName evidence="9">MICOS complex subunit MIC10</fullName>
    </recommendedName>
</protein>
<organism evidence="10 11">
    <name type="scientific">Pararge aegeria aegeria</name>
    <dbReference type="NCBI Taxonomy" id="348720"/>
    <lineage>
        <taxon>Eukaryota</taxon>
        <taxon>Metazoa</taxon>
        <taxon>Ecdysozoa</taxon>
        <taxon>Arthropoda</taxon>
        <taxon>Hexapoda</taxon>
        <taxon>Insecta</taxon>
        <taxon>Pterygota</taxon>
        <taxon>Neoptera</taxon>
        <taxon>Endopterygota</taxon>
        <taxon>Lepidoptera</taxon>
        <taxon>Glossata</taxon>
        <taxon>Ditrysia</taxon>
        <taxon>Papilionoidea</taxon>
        <taxon>Nymphalidae</taxon>
        <taxon>Satyrinae</taxon>
        <taxon>Satyrini</taxon>
        <taxon>Parargina</taxon>
        <taxon>Pararge</taxon>
    </lineage>
</organism>
<feature type="transmembrane region" description="Helical" evidence="9">
    <location>
        <begin position="48"/>
        <end position="64"/>
    </location>
</feature>
<dbReference type="InterPro" id="IPR007512">
    <property type="entry name" value="Mic10"/>
</dbReference>
<dbReference type="OrthoDB" id="1916310at2759"/>
<evidence type="ECO:0000256" key="9">
    <source>
        <dbReference type="RuleBase" id="RU363011"/>
    </source>
</evidence>
<sequence length="84" mass="9052">MAKGKKDDSEDEYSAKLDMCLTDGIVKTGSGVLLGAVSSVLFLGRRRWPIIAGMGMGIGVWFAISDKNIKVNKSCARTQCILID</sequence>
<reference evidence="10" key="1">
    <citation type="submission" date="2022-03" db="EMBL/GenBank/DDBJ databases">
        <authorList>
            <person name="Lindestad O."/>
        </authorList>
    </citation>
    <scope>NUCLEOTIDE SEQUENCE</scope>
</reference>
<keyword evidence="4 9" id="KW-0812">Transmembrane</keyword>
<evidence type="ECO:0000256" key="7">
    <source>
        <dbReference type="ARBA" id="ARBA00023128"/>
    </source>
</evidence>
<evidence type="ECO:0000256" key="6">
    <source>
        <dbReference type="ARBA" id="ARBA00022989"/>
    </source>
</evidence>
<accession>A0A8S4RM19</accession>
<gene>
    <name evidence="10" type="primary">jg5387</name>
    <name evidence="10" type="ORF">PAEG_LOCUS15704</name>
</gene>
<dbReference type="Pfam" id="PF04418">
    <property type="entry name" value="DUF543"/>
    <property type="match status" value="1"/>
</dbReference>
<evidence type="ECO:0000256" key="1">
    <source>
        <dbReference type="ARBA" id="ARBA00002689"/>
    </source>
</evidence>
<comment type="caution">
    <text evidence="9">Lacks conserved residue(s) required for the propagation of feature annotation.</text>
</comment>
<keyword evidence="8 9" id="KW-0472">Membrane</keyword>
<comment type="subcellular location">
    <subcellularLocation>
        <location evidence="2 9">Mitochondrion inner membrane</location>
        <topology evidence="2 9">Single-pass membrane protein</topology>
    </subcellularLocation>
</comment>
<keyword evidence="11" id="KW-1185">Reference proteome</keyword>
<evidence type="ECO:0000313" key="10">
    <source>
        <dbReference type="EMBL" id="CAH2238641.1"/>
    </source>
</evidence>
<dbReference type="Proteomes" id="UP000838756">
    <property type="component" value="Unassembled WGS sequence"/>
</dbReference>
<dbReference type="PANTHER" id="PTHR21304:SF0">
    <property type="entry name" value="MICOS COMPLEX SUBUNIT MIC10"/>
    <property type="match status" value="1"/>
</dbReference>
<evidence type="ECO:0000256" key="8">
    <source>
        <dbReference type="ARBA" id="ARBA00023136"/>
    </source>
</evidence>
<comment type="function">
    <text evidence="1 9">Component of the MICOS complex, a large protein complex of the mitochondrial inner membrane that plays crucial roles in the maintenance of crista junctions, inner membrane architecture, and formation of contact sites to the outer membrane.</text>
</comment>
<keyword evidence="5 9" id="KW-0999">Mitochondrion inner membrane</keyword>
<evidence type="ECO:0000256" key="4">
    <source>
        <dbReference type="ARBA" id="ARBA00022692"/>
    </source>
</evidence>
<evidence type="ECO:0000256" key="5">
    <source>
        <dbReference type="ARBA" id="ARBA00022792"/>
    </source>
</evidence>
<keyword evidence="6 9" id="KW-1133">Transmembrane helix</keyword>
<keyword evidence="7 9" id="KW-0496">Mitochondrion</keyword>
<dbReference type="PANTHER" id="PTHR21304">
    <property type="entry name" value="MICOS COMPLEX SUBUNIT MIC10"/>
    <property type="match status" value="1"/>
</dbReference>
<comment type="caution">
    <text evidence="10">The sequence shown here is derived from an EMBL/GenBank/DDBJ whole genome shotgun (WGS) entry which is preliminary data.</text>
</comment>
<name>A0A8S4RM19_9NEOP</name>
<evidence type="ECO:0000313" key="11">
    <source>
        <dbReference type="Proteomes" id="UP000838756"/>
    </source>
</evidence>
<proteinExistence type="inferred from homology"/>